<comment type="caution">
    <text evidence="21">The sequence shown here is derived from an EMBL/GenBank/DDBJ whole genome shotgun (WGS) entry which is preliminary data.</text>
</comment>
<comment type="subcellular location">
    <subcellularLocation>
        <location evidence="3">Cytoplasm</location>
    </subcellularLocation>
    <subcellularLocation>
        <location evidence="2">Secreted</location>
        <location evidence="2">Cell wall</location>
    </subcellularLocation>
    <subcellularLocation>
        <location evidence="4">Secreted</location>
        <location evidence="4">Extracellular space</location>
        <location evidence="4">Extracellular matrix</location>
    </subcellularLocation>
</comment>
<keyword evidence="18" id="KW-0732">Signal</keyword>
<dbReference type="SUPFAM" id="SSF54373">
    <property type="entry name" value="FAD-linked reductases, C-terminal domain"/>
    <property type="match status" value="1"/>
</dbReference>
<accession>A0A9W9J6R5</accession>
<keyword evidence="8" id="KW-0134">Cell wall</keyword>
<evidence type="ECO:0000256" key="18">
    <source>
        <dbReference type="SAM" id="SignalP"/>
    </source>
</evidence>
<feature type="domain" description="Glucose-methanol-choline oxidoreductase N-terminal" evidence="19">
    <location>
        <begin position="105"/>
        <end position="128"/>
    </location>
</feature>
<sequence length="606" mass="65734">MLASTLALATLLLGAVDAKNQDGSPSRYDFVIVGGGTSGLVVANRLSEMGDVTVAVIEAGDSVFNNRNVTSVQGYGLSFGSSIDWAYQTDVQKYAGGTRQTLRAGKAIGGTSTINGMAYTRAQKVQIDAWEKVGNKGWNWDSLMPYYKKSEGFEIPTPEQIARGADYYIRYHGESGPLKVGWPIMMTNSSMLPILDETFQKIGLPYNRDVNGGYMVGLTSHPNTVDREANIRADAARAYYWPFEARPNLKIISNTYANKILWANESNGEAVAIGVDVIGPDGGETIYASKEVILSAGSLKSSVILEHSGIGNPEILGKFNIPVVVNNPSVGENLQDQTNNGLAYEGTEFWLGSPTFSALPSADQLYGKNVSAVASFVNSSLADYAKAVAHSSNGAVQEANLLSAFQLQYDLVFKSQVPYAEIVFVPIAHSFSSEYWPLLPFSRGSIHVKSPDAAEPASINPNYFMFEQDLNSQADVARYIRNLFETAPLSDLVGDEFSPSLDHVPKNASESEWTNWAKSTYRSNFHPVGTASMLPRDKGGVVSPELKVYGTKNVRVIDASVLPFQLCGHLTSTLYAVAERASDLIKKQYIPRGNSVKVNSANKTMV</sequence>
<feature type="signal peptide" evidence="18">
    <location>
        <begin position="1"/>
        <end position="18"/>
    </location>
</feature>
<evidence type="ECO:0000256" key="8">
    <source>
        <dbReference type="ARBA" id="ARBA00022512"/>
    </source>
</evidence>
<dbReference type="PROSITE" id="PS00623">
    <property type="entry name" value="GMC_OXRED_1"/>
    <property type="match status" value="1"/>
</dbReference>
<dbReference type="InterPro" id="IPR012132">
    <property type="entry name" value="GMC_OxRdtase"/>
</dbReference>
<evidence type="ECO:0000256" key="2">
    <source>
        <dbReference type="ARBA" id="ARBA00004191"/>
    </source>
</evidence>
<evidence type="ECO:0000256" key="6">
    <source>
        <dbReference type="ARBA" id="ARBA00011738"/>
    </source>
</evidence>
<feature type="chain" id="PRO_5040839975" description="glucose oxidase" evidence="18">
    <location>
        <begin position="19"/>
        <end position="606"/>
    </location>
</feature>
<feature type="active site" description="Proton donor" evidence="15">
    <location>
        <position position="526"/>
    </location>
</feature>
<dbReference type="OrthoDB" id="269227at2759"/>
<dbReference type="InterPro" id="IPR007867">
    <property type="entry name" value="GMC_OxRtase_C"/>
</dbReference>
<dbReference type="PIRSF" id="PIRSF000137">
    <property type="entry name" value="Alcohol_oxidase"/>
    <property type="match status" value="1"/>
</dbReference>
<dbReference type="PROSITE" id="PS00624">
    <property type="entry name" value="GMC_OXRED_2"/>
    <property type="match status" value="1"/>
</dbReference>
<dbReference type="AlphaFoldDB" id="A0A9W9J6R5"/>
<dbReference type="PANTHER" id="PTHR11552:SF201">
    <property type="entry name" value="GLUCOSE-METHANOL-CHOLINE OXIDOREDUCTASE N-TERMINAL DOMAIN-CONTAINING PROTEIN"/>
    <property type="match status" value="1"/>
</dbReference>
<evidence type="ECO:0000256" key="5">
    <source>
        <dbReference type="ARBA" id="ARBA00010790"/>
    </source>
</evidence>
<keyword evidence="7" id="KW-0963">Cytoplasm</keyword>
<organism evidence="21 22">
    <name type="scientific">Penicillium cinerascens</name>
    <dbReference type="NCBI Taxonomy" id="70096"/>
    <lineage>
        <taxon>Eukaryota</taxon>
        <taxon>Fungi</taxon>
        <taxon>Dikarya</taxon>
        <taxon>Ascomycota</taxon>
        <taxon>Pezizomycotina</taxon>
        <taxon>Eurotiomycetes</taxon>
        <taxon>Eurotiomycetidae</taxon>
        <taxon>Eurotiales</taxon>
        <taxon>Aspergillaceae</taxon>
        <taxon>Penicillium</taxon>
    </lineage>
</organism>
<evidence type="ECO:0000256" key="4">
    <source>
        <dbReference type="ARBA" id="ARBA00004498"/>
    </source>
</evidence>
<dbReference type="GO" id="GO:0046562">
    <property type="term" value="F:beta-D-glucose oxidase activity"/>
    <property type="evidence" value="ECO:0007669"/>
    <property type="project" value="UniProtKB-EC"/>
</dbReference>
<evidence type="ECO:0000256" key="1">
    <source>
        <dbReference type="ARBA" id="ARBA00001974"/>
    </source>
</evidence>
<dbReference type="Proteomes" id="UP001150904">
    <property type="component" value="Unassembled WGS sequence"/>
</dbReference>
<dbReference type="EC" id="1.1.3.4" evidence="14"/>
<keyword evidence="9" id="KW-0272">Extracellular matrix</keyword>
<dbReference type="Gene3D" id="3.50.50.60">
    <property type="entry name" value="FAD/NAD(P)-binding domain"/>
    <property type="match status" value="1"/>
</dbReference>
<dbReference type="PANTHER" id="PTHR11552">
    <property type="entry name" value="GLUCOSE-METHANOL-CHOLINE GMC OXIDOREDUCTASE"/>
    <property type="match status" value="1"/>
</dbReference>
<evidence type="ECO:0000313" key="22">
    <source>
        <dbReference type="Proteomes" id="UP001150904"/>
    </source>
</evidence>
<comment type="cofactor">
    <cofactor evidence="1 16">
        <name>FAD</name>
        <dbReference type="ChEBI" id="CHEBI:57692"/>
    </cofactor>
</comment>
<keyword evidence="10 17" id="KW-0285">Flavoprotein</keyword>
<gene>
    <name evidence="21" type="ORF">N7498_009907</name>
</gene>
<evidence type="ECO:0000256" key="12">
    <source>
        <dbReference type="ARBA" id="ARBA00023002"/>
    </source>
</evidence>
<dbReference type="Gene3D" id="3.30.560.10">
    <property type="entry name" value="Glucose Oxidase, domain 3"/>
    <property type="match status" value="1"/>
</dbReference>
<evidence type="ECO:0000256" key="7">
    <source>
        <dbReference type="ARBA" id="ARBA00022490"/>
    </source>
</evidence>
<dbReference type="GeneID" id="83184264"/>
<dbReference type="EMBL" id="JAPQKR010000016">
    <property type="protein sequence ID" value="KAJ5190922.1"/>
    <property type="molecule type" value="Genomic_DNA"/>
</dbReference>
<dbReference type="RefSeq" id="XP_058303862.1">
    <property type="nucleotide sequence ID" value="XM_058456963.1"/>
</dbReference>
<evidence type="ECO:0000313" key="21">
    <source>
        <dbReference type="EMBL" id="KAJ5190922.1"/>
    </source>
</evidence>
<evidence type="ECO:0000256" key="17">
    <source>
        <dbReference type="RuleBase" id="RU003968"/>
    </source>
</evidence>
<evidence type="ECO:0000256" key="15">
    <source>
        <dbReference type="PIRSR" id="PIRSR000137-1"/>
    </source>
</evidence>
<dbReference type="GO" id="GO:0005737">
    <property type="term" value="C:cytoplasm"/>
    <property type="evidence" value="ECO:0007669"/>
    <property type="project" value="UniProtKB-SubCell"/>
</dbReference>
<evidence type="ECO:0000256" key="14">
    <source>
        <dbReference type="ARBA" id="ARBA00049722"/>
    </source>
</evidence>
<evidence type="ECO:0000256" key="9">
    <source>
        <dbReference type="ARBA" id="ARBA00022530"/>
    </source>
</evidence>
<evidence type="ECO:0000259" key="19">
    <source>
        <dbReference type="PROSITE" id="PS00623"/>
    </source>
</evidence>
<keyword evidence="12" id="KW-0560">Oxidoreductase</keyword>
<comment type="subunit">
    <text evidence="6">Homodimer.</text>
</comment>
<evidence type="ECO:0000256" key="3">
    <source>
        <dbReference type="ARBA" id="ARBA00004496"/>
    </source>
</evidence>
<evidence type="ECO:0000256" key="11">
    <source>
        <dbReference type="ARBA" id="ARBA00022827"/>
    </source>
</evidence>
<dbReference type="SUPFAM" id="SSF51905">
    <property type="entry name" value="FAD/NAD(P)-binding domain"/>
    <property type="match status" value="1"/>
</dbReference>
<feature type="binding site" evidence="16">
    <location>
        <position position="111"/>
    </location>
    <ligand>
        <name>FAD</name>
        <dbReference type="ChEBI" id="CHEBI:57692"/>
    </ligand>
</feature>
<evidence type="ECO:0000259" key="20">
    <source>
        <dbReference type="PROSITE" id="PS00624"/>
    </source>
</evidence>
<reference evidence="21" key="2">
    <citation type="journal article" date="2023" name="IMA Fungus">
        <title>Comparative genomic study of the Penicillium genus elucidates a diverse pangenome and 15 lateral gene transfer events.</title>
        <authorList>
            <person name="Petersen C."/>
            <person name="Sorensen T."/>
            <person name="Nielsen M.R."/>
            <person name="Sondergaard T.E."/>
            <person name="Sorensen J.L."/>
            <person name="Fitzpatrick D.A."/>
            <person name="Frisvad J.C."/>
            <person name="Nielsen K.L."/>
        </authorList>
    </citation>
    <scope>NUCLEOTIDE SEQUENCE</scope>
    <source>
        <strain evidence="21">IBT 15544</strain>
    </source>
</reference>
<dbReference type="Pfam" id="PF00732">
    <property type="entry name" value="GMC_oxred_N"/>
    <property type="match status" value="1"/>
</dbReference>
<feature type="binding site" evidence="16">
    <location>
        <begin position="37"/>
        <end position="38"/>
    </location>
    <ligand>
        <name>FAD</name>
        <dbReference type="ChEBI" id="CHEBI:57692"/>
    </ligand>
</feature>
<dbReference type="InterPro" id="IPR027424">
    <property type="entry name" value="Glucose_Oxidase_domain_2"/>
</dbReference>
<feature type="domain" description="Glucose-methanol-choline oxidoreductase N-terminal" evidence="20">
    <location>
        <begin position="297"/>
        <end position="311"/>
    </location>
</feature>
<evidence type="ECO:0000256" key="13">
    <source>
        <dbReference type="ARBA" id="ARBA00049435"/>
    </source>
</evidence>
<dbReference type="InterPro" id="IPR036188">
    <property type="entry name" value="FAD/NAD-bd_sf"/>
</dbReference>
<protein>
    <recommendedName>
        <fullName evidence="14">glucose oxidase</fullName>
        <ecNumber evidence="14">1.1.3.4</ecNumber>
    </recommendedName>
</protein>
<reference evidence="21" key="1">
    <citation type="submission" date="2022-12" db="EMBL/GenBank/DDBJ databases">
        <authorList>
            <person name="Petersen C."/>
        </authorList>
    </citation>
    <scope>NUCLEOTIDE SEQUENCE</scope>
    <source>
        <strain evidence="21">IBT 15544</strain>
    </source>
</reference>
<keyword evidence="9" id="KW-0964">Secreted</keyword>
<dbReference type="Gene3D" id="4.10.450.10">
    <property type="entry name" value="Glucose Oxidase, domain 2"/>
    <property type="match status" value="1"/>
</dbReference>
<keyword evidence="22" id="KW-1185">Reference proteome</keyword>
<dbReference type="Pfam" id="PF05199">
    <property type="entry name" value="GMC_oxred_C"/>
    <property type="match status" value="1"/>
</dbReference>
<comment type="catalytic activity">
    <reaction evidence="13">
        <text>beta-D-glucose + O2 = D-glucono-1,5-lactone + H2O2</text>
        <dbReference type="Rhea" id="RHEA:11428"/>
        <dbReference type="ChEBI" id="CHEBI:15379"/>
        <dbReference type="ChEBI" id="CHEBI:15903"/>
        <dbReference type="ChEBI" id="CHEBI:16217"/>
        <dbReference type="ChEBI" id="CHEBI:16240"/>
        <dbReference type="EC" id="1.1.3.4"/>
    </reaction>
    <physiologicalReaction direction="left-to-right" evidence="13">
        <dbReference type="Rhea" id="RHEA:11429"/>
    </physiologicalReaction>
</comment>
<feature type="active site" description="Proton acceptor" evidence="15">
    <location>
        <position position="569"/>
    </location>
</feature>
<comment type="similarity">
    <text evidence="5 17">Belongs to the GMC oxidoreductase family.</text>
</comment>
<dbReference type="GO" id="GO:0050660">
    <property type="term" value="F:flavin adenine dinucleotide binding"/>
    <property type="evidence" value="ECO:0007669"/>
    <property type="project" value="InterPro"/>
</dbReference>
<keyword evidence="11 16" id="KW-0274">FAD</keyword>
<evidence type="ECO:0000256" key="10">
    <source>
        <dbReference type="ARBA" id="ARBA00022630"/>
    </source>
</evidence>
<dbReference type="InterPro" id="IPR000172">
    <property type="entry name" value="GMC_OxRdtase_N"/>
</dbReference>
<evidence type="ECO:0000256" key="16">
    <source>
        <dbReference type="PIRSR" id="PIRSR000137-2"/>
    </source>
</evidence>
<proteinExistence type="inferred from homology"/>
<name>A0A9W9J6R5_9EURO</name>